<dbReference type="InterPro" id="IPR051678">
    <property type="entry name" value="AGP_Transferase"/>
</dbReference>
<keyword evidence="3" id="KW-0808">Transferase</keyword>
<evidence type="ECO:0000313" key="4">
    <source>
        <dbReference type="Proteomes" id="UP000799764"/>
    </source>
</evidence>
<dbReference type="Pfam" id="PF01636">
    <property type="entry name" value="APH"/>
    <property type="match status" value="1"/>
</dbReference>
<keyword evidence="4" id="KW-1185">Reference proteome</keyword>
<dbReference type="PANTHER" id="PTHR21310:SF15">
    <property type="entry name" value="AMINOGLYCOSIDE PHOSPHOTRANSFERASE DOMAIN-CONTAINING PROTEIN"/>
    <property type="match status" value="1"/>
</dbReference>
<dbReference type="EMBL" id="MU001492">
    <property type="protein sequence ID" value="KAF2451283.1"/>
    <property type="molecule type" value="Genomic_DNA"/>
</dbReference>
<evidence type="ECO:0000313" key="3">
    <source>
        <dbReference type="EMBL" id="KAF2451283.1"/>
    </source>
</evidence>
<proteinExistence type="predicted"/>
<dbReference type="SUPFAM" id="SSF56112">
    <property type="entry name" value="Protein kinase-like (PK-like)"/>
    <property type="match status" value="1"/>
</dbReference>
<evidence type="ECO:0000259" key="2">
    <source>
        <dbReference type="Pfam" id="PF01636"/>
    </source>
</evidence>
<feature type="domain" description="Aminoglycoside phosphotransferase" evidence="2">
    <location>
        <begin position="84"/>
        <end position="271"/>
    </location>
</feature>
<gene>
    <name evidence="3" type="ORF">P171DRAFT_478330</name>
</gene>
<organism evidence="3 4">
    <name type="scientific">Karstenula rhodostoma CBS 690.94</name>
    <dbReference type="NCBI Taxonomy" id="1392251"/>
    <lineage>
        <taxon>Eukaryota</taxon>
        <taxon>Fungi</taxon>
        <taxon>Dikarya</taxon>
        <taxon>Ascomycota</taxon>
        <taxon>Pezizomycotina</taxon>
        <taxon>Dothideomycetes</taxon>
        <taxon>Pleosporomycetidae</taxon>
        <taxon>Pleosporales</taxon>
        <taxon>Massarineae</taxon>
        <taxon>Didymosphaeriaceae</taxon>
        <taxon>Karstenula</taxon>
    </lineage>
</organism>
<accession>A0A9P4UJ46</accession>
<reference evidence="3" key="1">
    <citation type="journal article" date="2020" name="Stud. Mycol.">
        <title>101 Dothideomycetes genomes: a test case for predicting lifestyles and emergence of pathogens.</title>
        <authorList>
            <person name="Haridas S."/>
            <person name="Albert R."/>
            <person name="Binder M."/>
            <person name="Bloem J."/>
            <person name="Labutti K."/>
            <person name="Salamov A."/>
            <person name="Andreopoulos B."/>
            <person name="Baker S."/>
            <person name="Barry K."/>
            <person name="Bills G."/>
            <person name="Bluhm B."/>
            <person name="Cannon C."/>
            <person name="Castanera R."/>
            <person name="Culley D."/>
            <person name="Daum C."/>
            <person name="Ezra D."/>
            <person name="Gonzalez J."/>
            <person name="Henrissat B."/>
            <person name="Kuo A."/>
            <person name="Liang C."/>
            <person name="Lipzen A."/>
            <person name="Lutzoni F."/>
            <person name="Magnuson J."/>
            <person name="Mondo S."/>
            <person name="Nolan M."/>
            <person name="Ohm R."/>
            <person name="Pangilinan J."/>
            <person name="Park H.-J."/>
            <person name="Ramirez L."/>
            <person name="Alfaro M."/>
            <person name="Sun H."/>
            <person name="Tritt A."/>
            <person name="Yoshinaga Y."/>
            <person name="Zwiers L.-H."/>
            <person name="Turgeon B."/>
            <person name="Goodwin S."/>
            <person name="Spatafora J."/>
            <person name="Crous P."/>
            <person name="Grigoriev I."/>
        </authorList>
    </citation>
    <scope>NUCLEOTIDE SEQUENCE</scope>
    <source>
        <strain evidence="3">CBS 690.94</strain>
    </source>
</reference>
<feature type="region of interest" description="Disordered" evidence="1">
    <location>
        <begin position="18"/>
        <end position="41"/>
    </location>
</feature>
<dbReference type="Proteomes" id="UP000799764">
    <property type="component" value="Unassembled WGS sequence"/>
</dbReference>
<comment type="caution">
    <text evidence="3">The sequence shown here is derived from an EMBL/GenBank/DDBJ whole genome shotgun (WGS) entry which is preliminary data.</text>
</comment>
<evidence type="ECO:0000256" key="1">
    <source>
        <dbReference type="SAM" id="MobiDB-lite"/>
    </source>
</evidence>
<dbReference type="PANTHER" id="PTHR21310">
    <property type="entry name" value="AMINOGLYCOSIDE PHOSPHOTRANSFERASE-RELATED-RELATED"/>
    <property type="match status" value="1"/>
</dbReference>
<dbReference type="InterPro" id="IPR002575">
    <property type="entry name" value="Aminoglycoside_PTrfase"/>
</dbReference>
<dbReference type="InterPro" id="IPR011009">
    <property type="entry name" value="Kinase-like_dom_sf"/>
</dbReference>
<sequence>MSQLESKPMDVRERVLLRRQQLKDGTRQRVLPTDPPPSPPTIYDTADIPEGAINLAPERLSSQIFYVPSSGLILKVGSRVRVVEADAMRFVAGNTSIPVPVVHESYEKNGIGHIYMSKAEGVALRSVWDAFSDEKRNVVVSQLTAYVCELRTLSEQFYGKLGRLESEDIFFHHLCVAHKTEHDYHSYGPFSSRDEYNEGLVQAMWNARPPGQFSAQDEVLIARVRAMAGEEKLFSHGDLHLGNIYVDHDGNVTGLLDWGCAGFSIPQRDYFEARLRSSNPTWDDALEKLFPPDAKKDFDLFKEFNTALTTYSGF</sequence>
<keyword evidence="3" id="KW-0418">Kinase</keyword>
<dbReference type="Gene3D" id="3.30.200.150">
    <property type="match status" value="1"/>
</dbReference>
<dbReference type="GO" id="GO:0016301">
    <property type="term" value="F:kinase activity"/>
    <property type="evidence" value="ECO:0007669"/>
    <property type="project" value="UniProtKB-KW"/>
</dbReference>
<protein>
    <submittedName>
        <fullName evidence="3">Kinase-like protein</fullName>
    </submittedName>
</protein>
<dbReference type="AlphaFoldDB" id="A0A9P4UJ46"/>
<dbReference type="Gene3D" id="3.90.1200.10">
    <property type="match status" value="1"/>
</dbReference>
<name>A0A9P4UJ46_9PLEO</name>
<feature type="compositionally biased region" description="Basic and acidic residues" evidence="1">
    <location>
        <begin position="18"/>
        <end position="27"/>
    </location>
</feature>
<dbReference type="OrthoDB" id="2906425at2759"/>